<sequence length="600" mass="68253">MAGNSQCFVEWKEQFVSKERGKRVVHYFLKDISGESVLAVIGTERSVRHMFYVVAEDFLKVNEAENSITAGYRWRSRREVVNWLTSMLSKQHRQGEHLKSLRSDVSGVGVSYQNRLAKNVNLRMPDIVWSGVAWTCSKQLKHFPAFRRNGMTISVQSFVYVMAVEEVRHIAYLEDLYEDKKGQKKVKVRWFHHRQEVEAHVTLKNPHPKEIFITPIVQVISVECVDAPAIVLAREHYEKFVPILPDDLLTRVYLCLKQFKNSRLKPFKLSKLCGYFGQPIFSIIDSDFVVDDEISPGGKRARILRGRQVTTYDPSGMHMKFEMLRMKLIPKDAKNGSLEMPTFKVNEKIEVLCQDSGIRGCWFRCSVLKVARKRIKVLYDDLKDADDIGNLEEWIPAFRSANPDKLGSRRSDRPTIRPAPSENETNVTVVFELGSPVDAYWTDGWWEGVVTGISQSEDGGVQVYLPGESMFIEVQKKNIRLSKDWVGDRWVDLKTIPDVLSLVPTNRSPVSNETNSGSVPISSEQTPIPIDLPEHIETPQEVDPETHEMEVDPVSANDEKENGPVSANDEKENGPVSANDEKENGPVSACDDKDVEMGEK</sequence>
<feature type="domain" description="BAH" evidence="2">
    <location>
        <begin position="151"/>
        <end position="270"/>
    </location>
</feature>
<reference evidence="3 4" key="1">
    <citation type="journal article" date="2018" name="Mol. Plant">
        <title>The genome of Artemisia annua provides insight into the evolution of Asteraceae family and artemisinin biosynthesis.</title>
        <authorList>
            <person name="Shen Q."/>
            <person name="Zhang L."/>
            <person name="Liao Z."/>
            <person name="Wang S."/>
            <person name="Yan T."/>
            <person name="Shi P."/>
            <person name="Liu M."/>
            <person name="Fu X."/>
            <person name="Pan Q."/>
            <person name="Wang Y."/>
            <person name="Lv Z."/>
            <person name="Lu X."/>
            <person name="Zhang F."/>
            <person name="Jiang W."/>
            <person name="Ma Y."/>
            <person name="Chen M."/>
            <person name="Hao X."/>
            <person name="Li L."/>
            <person name="Tang Y."/>
            <person name="Lv G."/>
            <person name="Zhou Y."/>
            <person name="Sun X."/>
            <person name="Brodelius P.E."/>
            <person name="Rose J.K.C."/>
            <person name="Tang K."/>
        </authorList>
    </citation>
    <scope>NUCLEOTIDE SEQUENCE [LARGE SCALE GENOMIC DNA]</scope>
    <source>
        <strain evidence="4">cv. Huhao1</strain>
        <tissue evidence="3">Leaf</tissue>
    </source>
</reference>
<dbReference type="Proteomes" id="UP000245207">
    <property type="component" value="Unassembled WGS sequence"/>
</dbReference>
<feature type="region of interest" description="Disordered" evidence="1">
    <location>
        <begin position="503"/>
        <end position="600"/>
    </location>
</feature>
<name>A0A2U1N4J3_ARTAN</name>
<dbReference type="InterPro" id="IPR001025">
    <property type="entry name" value="BAH_dom"/>
</dbReference>
<organism evidence="3 4">
    <name type="scientific">Artemisia annua</name>
    <name type="common">Sweet wormwood</name>
    <dbReference type="NCBI Taxonomy" id="35608"/>
    <lineage>
        <taxon>Eukaryota</taxon>
        <taxon>Viridiplantae</taxon>
        <taxon>Streptophyta</taxon>
        <taxon>Embryophyta</taxon>
        <taxon>Tracheophyta</taxon>
        <taxon>Spermatophyta</taxon>
        <taxon>Magnoliopsida</taxon>
        <taxon>eudicotyledons</taxon>
        <taxon>Gunneridae</taxon>
        <taxon>Pentapetalae</taxon>
        <taxon>asterids</taxon>
        <taxon>campanulids</taxon>
        <taxon>Asterales</taxon>
        <taxon>Asteraceae</taxon>
        <taxon>Asteroideae</taxon>
        <taxon>Anthemideae</taxon>
        <taxon>Artemisiinae</taxon>
        <taxon>Artemisia</taxon>
    </lineage>
</organism>
<dbReference type="PANTHER" id="PTHR31917:SF101">
    <property type="entry name" value="OS07G0607300 PROTEIN"/>
    <property type="match status" value="1"/>
</dbReference>
<dbReference type="PANTHER" id="PTHR31917">
    <property type="entry name" value="AGENET DOMAIN-CONTAINING PROTEIN-RELATED"/>
    <property type="match status" value="1"/>
</dbReference>
<dbReference type="OrthoDB" id="1883212at2759"/>
<feature type="compositionally biased region" description="Polar residues" evidence="1">
    <location>
        <begin position="503"/>
        <end position="526"/>
    </location>
</feature>
<protein>
    <recommendedName>
        <fullName evidence="2">BAH domain-containing protein</fullName>
    </recommendedName>
</protein>
<dbReference type="InterPro" id="IPR014002">
    <property type="entry name" value="Agenet_dom_plant"/>
</dbReference>
<dbReference type="AlphaFoldDB" id="A0A2U1N4J3"/>
<feature type="compositionally biased region" description="Basic and acidic residues" evidence="1">
    <location>
        <begin position="557"/>
        <end position="600"/>
    </location>
</feature>
<dbReference type="InterPro" id="IPR008395">
    <property type="entry name" value="Agenet-like_dom"/>
</dbReference>
<evidence type="ECO:0000313" key="3">
    <source>
        <dbReference type="EMBL" id="PWA68407.1"/>
    </source>
</evidence>
<dbReference type="STRING" id="35608.A0A2U1N4J3"/>
<proteinExistence type="predicted"/>
<feature type="compositionally biased region" description="Basic and acidic residues" evidence="1">
    <location>
        <begin position="532"/>
        <end position="550"/>
    </location>
</feature>
<dbReference type="PROSITE" id="PS51038">
    <property type="entry name" value="BAH"/>
    <property type="match status" value="1"/>
</dbReference>
<evidence type="ECO:0000256" key="1">
    <source>
        <dbReference type="SAM" id="MobiDB-lite"/>
    </source>
</evidence>
<evidence type="ECO:0000313" key="4">
    <source>
        <dbReference type="Proteomes" id="UP000245207"/>
    </source>
</evidence>
<dbReference type="InterPro" id="IPR043151">
    <property type="entry name" value="BAH_sf"/>
</dbReference>
<dbReference type="EMBL" id="PKPP01003641">
    <property type="protein sequence ID" value="PWA68407.1"/>
    <property type="molecule type" value="Genomic_DNA"/>
</dbReference>
<dbReference type="SMART" id="SM00439">
    <property type="entry name" value="BAH"/>
    <property type="match status" value="1"/>
</dbReference>
<keyword evidence="4" id="KW-1185">Reference proteome</keyword>
<dbReference type="CDD" id="cd20405">
    <property type="entry name" value="Tudor_Agenet_AtDUF_rpt1_3"/>
    <property type="match status" value="1"/>
</dbReference>
<accession>A0A2U1N4J3</accession>
<evidence type="ECO:0000259" key="2">
    <source>
        <dbReference type="PROSITE" id="PS51038"/>
    </source>
</evidence>
<comment type="caution">
    <text evidence="3">The sequence shown here is derived from an EMBL/GenBank/DDBJ whole genome shotgun (WGS) entry which is preliminary data.</text>
</comment>
<dbReference type="Pfam" id="PF01426">
    <property type="entry name" value="BAH"/>
    <property type="match status" value="1"/>
</dbReference>
<dbReference type="Gene3D" id="2.30.30.490">
    <property type="match status" value="1"/>
</dbReference>
<gene>
    <name evidence="3" type="ORF">CTI12_AA305640</name>
</gene>
<dbReference type="SMART" id="SM00743">
    <property type="entry name" value="Agenet"/>
    <property type="match status" value="2"/>
</dbReference>
<dbReference type="GO" id="GO:0003682">
    <property type="term" value="F:chromatin binding"/>
    <property type="evidence" value="ECO:0007669"/>
    <property type="project" value="InterPro"/>
</dbReference>
<dbReference type="Pfam" id="PF05641">
    <property type="entry name" value="Agenet"/>
    <property type="match status" value="1"/>
</dbReference>